<sequence length="65" mass="6769">MDDSGALIWRSASSTGNCVEVARTARGVLVRDSKVRSGPRVELSPGSWGRLVSGLAGTGPDLISR</sequence>
<dbReference type="InterPro" id="IPR007278">
    <property type="entry name" value="DUF397"/>
</dbReference>
<proteinExistence type="predicted"/>
<dbReference type="AlphaFoldDB" id="A0AA41QAQ5"/>
<reference evidence="2" key="1">
    <citation type="submission" date="2022-01" db="EMBL/GenBank/DDBJ databases">
        <title>Genome-Based Taxonomic Classification of the Phylum Actinobacteria.</title>
        <authorList>
            <person name="Gao Y."/>
        </authorList>
    </citation>
    <scope>NUCLEOTIDE SEQUENCE</scope>
    <source>
        <strain evidence="2">KLBMP 8922</strain>
    </source>
</reference>
<dbReference type="Pfam" id="PF04149">
    <property type="entry name" value="DUF397"/>
    <property type="match status" value="1"/>
</dbReference>
<dbReference type="Proteomes" id="UP001165378">
    <property type="component" value="Unassembled WGS sequence"/>
</dbReference>
<protein>
    <submittedName>
        <fullName evidence="2">DUF397 domain-containing protein</fullName>
    </submittedName>
</protein>
<organism evidence="2 3">
    <name type="scientific">Yinghuangia soli</name>
    <dbReference type="NCBI Taxonomy" id="2908204"/>
    <lineage>
        <taxon>Bacteria</taxon>
        <taxon>Bacillati</taxon>
        <taxon>Actinomycetota</taxon>
        <taxon>Actinomycetes</taxon>
        <taxon>Kitasatosporales</taxon>
        <taxon>Streptomycetaceae</taxon>
        <taxon>Yinghuangia</taxon>
    </lineage>
</organism>
<evidence type="ECO:0000313" key="2">
    <source>
        <dbReference type="EMBL" id="MCF2534005.1"/>
    </source>
</evidence>
<accession>A0AA41QAQ5</accession>
<evidence type="ECO:0000259" key="1">
    <source>
        <dbReference type="Pfam" id="PF04149"/>
    </source>
</evidence>
<evidence type="ECO:0000313" key="3">
    <source>
        <dbReference type="Proteomes" id="UP001165378"/>
    </source>
</evidence>
<name>A0AA41QAQ5_9ACTN</name>
<comment type="caution">
    <text evidence="2">The sequence shown here is derived from an EMBL/GenBank/DDBJ whole genome shotgun (WGS) entry which is preliminary data.</text>
</comment>
<dbReference type="EMBL" id="JAKFHA010000072">
    <property type="protein sequence ID" value="MCF2534005.1"/>
    <property type="molecule type" value="Genomic_DNA"/>
</dbReference>
<keyword evidence="3" id="KW-1185">Reference proteome</keyword>
<feature type="domain" description="DUF397" evidence="1">
    <location>
        <begin position="10"/>
        <end position="55"/>
    </location>
</feature>
<gene>
    <name evidence="2" type="ORF">LZ495_43235</name>
</gene>